<proteinExistence type="predicted"/>
<dbReference type="EMBL" id="BARW01005512">
    <property type="protein sequence ID" value="GAI80185.1"/>
    <property type="molecule type" value="Genomic_DNA"/>
</dbReference>
<comment type="caution">
    <text evidence="1">The sequence shown here is derived from an EMBL/GenBank/DDBJ whole genome shotgun (WGS) entry which is preliminary data.</text>
</comment>
<dbReference type="AlphaFoldDB" id="X1SXX2"/>
<evidence type="ECO:0000313" key="1">
    <source>
        <dbReference type="EMBL" id="GAI80185.1"/>
    </source>
</evidence>
<organism evidence="1">
    <name type="scientific">marine sediment metagenome</name>
    <dbReference type="NCBI Taxonomy" id="412755"/>
    <lineage>
        <taxon>unclassified sequences</taxon>
        <taxon>metagenomes</taxon>
        <taxon>ecological metagenomes</taxon>
    </lineage>
</organism>
<gene>
    <name evidence="1" type="ORF">S12H4_11948</name>
</gene>
<protein>
    <submittedName>
        <fullName evidence="1">Uncharacterized protein</fullName>
    </submittedName>
</protein>
<reference evidence="1" key="1">
    <citation type="journal article" date="2014" name="Front. Microbiol.">
        <title>High frequency of phylogenetically diverse reductive dehalogenase-homologous genes in deep subseafloor sedimentary metagenomes.</title>
        <authorList>
            <person name="Kawai M."/>
            <person name="Futagami T."/>
            <person name="Toyoda A."/>
            <person name="Takaki Y."/>
            <person name="Nishi S."/>
            <person name="Hori S."/>
            <person name="Arai W."/>
            <person name="Tsubouchi T."/>
            <person name="Morono Y."/>
            <person name="Uchiyama I."/>
            <person name="Ito T."/>
            <person name="Fujiyama A."/>
            <person name="Inagaki F."/>
            <person name="Takami H."/>
        </authorList>
    </citation>
    <scope>NUCLEOTIDE SEQUENCE</scope>
    <source>
        <strain evidence="1">Expedition CK06-06</strain>
    </source>
</reference>
<sequence>MKQLSSDISLVEGNNKLDVAMVPIPLPPELVEAIEKYTRKWGDGDYEDAVRETYELMGEDYALRVVAADEILAAARSWNPPSKEATIVLLPHRHQKKLRIL</sequence>
<accession>X1SXX2</accession>
<name>X1SXX2_9ZZZZ</name>